<keyword evidence="4 9" id="KW-0805">Transcription regulation</keyword>
<proteinExistence type="inferred from homology"/>
<feature type="compositionally biased region" description="Low complexity" evidence="10">
    <location>
        <begin position="331"/>
        <end position="361"/>
    </location>
</feature>
<protein>
    <recommendedName>
        <fullName evidence="15">Nuclear receptor domain-containing protein</fullName>
    </recommendedName>
</protein>
<feature type="compositionally biased region" description="Acidic residues" evidence="10">
    <location>
        <begin position="24"/>
        <end position="37"/>
    </location>
</feature>
<dbReference type="SUPFAM" id="SSF57716">
    <property type="entry name" value="Glucocorticoid receptor-like (DNA-binding domain)"/>
    <property type="match status" value="1"/>
</dbReference>
<dbReference type="PANTHER" id="PTHR24082:SF283">
    <property type="entry name" value="NUCLEAR HORMONE RECEPTOR HR96"/>
    <property type="match status" value="1"/>
</dbReference>
<dbReference type="Proteomes" id="UP000245119">
    <property type="component" value="Linkage Group LG5"/>
</dbReference>
<reference evidence="13 14" key="1">
    <citation type="submission" date="2018-04" db="EMBL/GenBank/DDBJ databases">
        <title>The genome of golden apple snail Pomacea canaliculata provides insight into stress tolerance and invasive adaptation.</title>
        <authorList>
            <person name="Liu C."/>
            <person name="Liu B."/>
            <person name="Ren Y."/>
            <person name="Zhang Y."/>
            <person name="Wang H."/>
            <person name="Li S."/>
            <person name="Jiang F."/>
            <person name="Yin L."/>
            <person name="Zhang G."/>
            <person name="Qian W."/>
            <person name="Fan W."/>
        </authorList>
    </citation>
    <scope>NUCLEOTIDE SEQUENCE [LARGE SCALE GENOMIC DNA]</scope>
    <source>
        <strain evidence="13">SZHN2017</strain>
        <tissue evidence="13">Muscle</tissue>
    </source>
</reference>
<keyword evidence="3 9" id="KW-0862">Zinc</keyword>
<dbReference type="GO" id="GO:0004879">
    <property type="term" value="F:nuclear receptor activity"/>
    <property type="evidence" value="ECO:0007669"/>
    <property type="project" value="TreeGrafter"/>
</dbReference>
<comment type="subcellular location">
    <subcellularLocation>
        <location evidence="9">Nucleus</location>
    </subcellularLocation>
</comment>
<feature type="region of interest" description="Disordered" evidence="10">
    <location>
        <begin position="84"/>
        <end position="105"/>
    </location>
</feature>
<dbReference type="InterPro" id="IPR013088">
    <property type="entry name" value="Znf_NHR/GATA"/>
</dbReference>
<dbReference type="AlphaFoldDB" id="A0A2T7P872"/>
<feature type="region of interest" description="Disordered" evidence="10">
    <location>
        <begin position="311"/>
        <end position="373"/>
    </location>
</feature>
<dbReference type="GO" id="GO:0030154">
    <property type="term" value="P:cell differentiation"/>
    <property type="evidence" value="ECO:0007669"/>
    <property type="project" value="TreeGrafter"/>
</dbReference>
<dbReference type="PROSITE" id="PS51030">
    <property type="entry name" value="NUCLEAR_REC_DBD_2"/>
    <property type="match status" value="1"/>
</dbReference>
<feature type="region of interest" description="Disordered" evidence="10">
    <location>
        <begin position="1"/>
        <end position="53"/>
    </location>
</feature>
<sequence length="623" mass="70506">MEPCDALSQEAPRFPLKAVTKLEEVEEMEEMGEEEEEKGPQSSSLLSDPDRAADREAVAVTLVTMDMAKAPAPGSWPMTLLAGEGGGGADMRRMPRKKQRKKPREDEKICRVCGDKALAHNFDAITCESCKAFFRRNALRSERSSCLFKNNCPITIQTRRFCPSCRLKKCFDVGMKADFILDESERKARMDKVTLNRVKRLTRDSLDDMGDSQVGSSSQSYSLTSPLPRDDTSQAASPDAHPVGLVYQQHQQSVLQDMLFQQQPPLQETIAHGPSHQHPSSINISPECRPTELPEPVAGPEARCRLSEHLQHFHQIQQQQQQPPSLTSQASCHSPLSPHSSSTTYSRHTPNVTAAPSAAPAPLEPDFQHVPRDLLPSDPHMYWRLSEEEKTLLTQLSSAYQDTILTLPERVPASELGCRLGNPPPPRTLENIFETAEKNVRQIVTFVQRLGDFQMLRQDDQIATLQASGLRVILLRWSALFVVERDAWLSRYGETTVASMALIFGHEDVIRRLSIFCRSVKIILKNDVTLYVLLHCLVMFDPREANIVDRQLINTFRDKYIILLKHYLESEYSFLYAERYMSAIMDKVVEIRQTAQLSLTAMRQFMDFIPPLMKQLLNLSECS</sequence>
<dbReference type="InterPro" id="IPR001628">
    <property type="entry name" value="Znf_hrmn_rcpt"/>
</dbReference>
<feature type="region of interest" description="Disordered" evidence="10">
    <location>
        <begin position="269"/>
        <end position="298"/>
    </location>
</feature>
<dbReference type="Gene3D" id="1.10.565.10">
    <property type="entry name" value="Retinoid X Receptor"/>
    <property type="match status" value="1"/>
</dbReference>
<dbReference type="STRING" id="400727.A0A2T7P872"/>
<dbReference type="Gene3D" id="3.30.50.10">
    <property type="entry name" value="Erythroid Transcription Factor GATA-1, subunit A"/>
    <property type="match status" value="1"/>
</dbReference>
<feature type="compositionally biased region" description="Low complexity" evidence="10">
    <location>
        <begin position="212"/>
        <end position="225"/>
    </location>
</feature>
<name>A0A2T7P872_POMCA</name>
<evidence type="ECO:0000256" key="7">
    <source>
        <dbReference type="ARBA" id="ARBA00023170"/>
    </source>
</evidence>
<accession>A0A2T7P872</accession>
<evidence type="ECO:0008006" key="15">
    <source>
        <dbReference type="Google" id="ProtNLM"/>
    </source>
</evidence>
<evidence type="ECO:0000256" key="4">
    <source>
        <dbReference type="ARBA" id="ARBA00023015"/>
    </source>
</evidence>
<gene>
    <name evidence="13" type="ORF">C0Q70_08875</name>
</gene>
<dbReference type="SMART" id="SM00399">
    <property type="entry name" value="ZnF_C4"/>
    <property type="match status" value="1"/>
</dbReference>
<dbReference type="GO" id="GO:0000978">
    <property type="term" value="F:RNA polymerase II cis-regulatory region sequence-specific DNA binding"/>
    <property type="evidence" value="ECO:0007669"/>
    <property type="project" value="TreeGrafter"/>
</dbReference>
<evidence type="ECO:0000256" key="10">
    <source>
        <dbReference type="SAM" id="MobiDB-lite"/>
    </source>
</evidence>
<keyword evidence="6 9" id="KW-0804">Transcription</keyword>
<dbReference type="InterPro" id="IPR000536">
    <property type="entry name" value="Nucl_hrmn_rcpt_lig-bd"/>
</dbReference>
<keyword evidence="8 9" id="KW-0539">Nucleus</keyword>
<dbReference type="GO" id="GO:0000122">
    <property type="term" value="P:negative regulation of transcription by RNA polymerase II"/>
    <property type="evidence" value="ECO:0007669"/>
    <property type="project" value="TreeGrafter"/>
</dbReference>
<feature type="compositionally biased region" description="Low complexity" evidence="10">
    <location>
        <begin position="313"/>
        <end position="322"/>
    </location>
</feature>
<evidence type="ECO:0000256" key="2">
    <source>
        <dbReference type="ARBA" id="ARBA00022771"/>
    </source>
</evidence>
<dbReference type="PANTHER" id="PTHR24082">
    <property type="entry name" value="NUCLEAR HORMONE RECEPTOR"/>
    <property type="match status" value="1"/>
</dbReference>
<comment type="similarity">
    <text evidence="9">Belongs to the nuclear hormone receptor family.</text>
</comment>
<keyword evidence="1 9" id="KW-0479">Metal-binding</keyword>
<evidence type="ECO:0000256" key="3">
    <source>
        <dbReference type="ARBA" id="ARBA00022833"/>
    </source>
</evidence>
<evidence type="ECO:0000256" key="6">
    <source>
        <dbReference type="ARBA" id="ARBA00023163"/>
    </source>
</evidence>
<evidence type="ECO:0000259" key="12">
    <source>
        <dbReference type="PROSITE" id="PS51843"/>
    </source>
</evidence>
<evidence type="ECO:0000256" key="8">
    <source>
        <dbReference type="ARBA" id="ARBA00023242"/>
    </source>
</evidence>
<keyword evidence="5 9" id="KW-0238">DNA-binding</keyword>
<dbReference type="OrthoDB" id="6352325at2759"/>
<feature type="domain" description="NR LBD" evidence="12">
    <location>
        <begin position="388"/>
        <end position="623"/>
    </location>
</feature>
<dbReference type="GO" id="GO:0045944">
    <property type="term" value="P:positive regulation of transcription by RNA polymerase II"/>
    <property type="evidence" value="ECO:0007669"/>
    <property type="project" value="TreeGrafter"/>
</dbReference>
<dbReference type="SUPFAM" id="SSF48508">
    <property type="entry name" value="Nuclear receptor ligand-binding domain"/>
    <property type="match status" value="1"/>
</dbReference>
<keyword evidence="14" id="KW-1185">Reference proteome</keyword>
<evidence type="ECO:0000313" key="14">
    <source>
        <dbReference type="Proteomes" id="UP000245119"/>
    </source>
</evidence>
<dbReference type="InterPro" id="IPR050234">
    <property type="entry name" value="Nuclear_hormone_rcpt_NR1"/>
</dbReference>
<evidence type="ECO:0000256" key="1">
    <source>
        <dbReference type="ARBA" id="ARBA00022723"/>
    </source>
</evidence>
<evidence type="ECO:0000256" key="9">
    <source>
        <dbReference type="RuleBase" id="RU004334"/>
    </source>
</evidence>
<dbReference type="PRINTS" id="PR00047">
    <property type="entry name" value="STROIDFINGER"/>
</dbReference>
<dbReference type="OMA" id="PREPNIV"/>
<dbReference type="GO" id="GO:0005634">
    <property type="term" value="C:nucleus"/>
    <property type="evidence" value="ECO:0007669"/>
    <property type="project" value="UniProtKB-SubCell"/>
</dbReference>
<comment type="caution">
    <text evidence="13">The sequence shown here is derived from an EMBL/GenBank/DDBJ whole genome shotgun (WGS) entry which is preliminary data.</text>
</comment>
<feature type="domain" description="Nuclear receptor" evidence="11">
    <location>
        <begin position="107"/>
        <end position="182"/>
    </location>
</feature>
<organism evidence="13 14">
    <name type="scientific">Pomacea canaliculata</name>
    <name type="common">Golden apple snail</name>
    <dbReference type="NCBI Taxonomy" id="400727"/>
    <lineage>
        <taxon>Eukaryota</taxon>
        <taxon>Metazoa</taxon>
        <taxon>Spiralia</taxon>
        <taxon>Lophotrochozoa</taxon>
        <taxon>Mollusca</taxon>
        <taxon>Gastropoda</taxon>
        <taxon>Caenogastropoda</taxon>
        <taxon>Architaenioglossa</taxon>
        <taxon>Ampullarioidea</taxon>
        <taxon>Ampullariidae</taxon>
        <taxon>Pomacea</taxon>
    </lineage>
</organism>
<dbReference type="PROSITE" id="PS51843">
    <property type="entry name" value="NR_LBD"/>
    <property type="match status" value="1"/>
</dbReference>
<feature type="region of interest" description="Disordered" evidence="10">
    <location>
        <begin position="204"/>
        <end position="239"/>
    </location>
</feature>
<dbReference type="PROSITE" id="PS00031">
    <property type="entry name" value="NUCLEAR_REC_DBD_1"/>
    <property type="match status" value="1"/>
</dbReference>
<evidence type="ECO:0000259" key="11">
    <source>
        <dbReference type="PROSITE" id="PS51030"/>
    </source>
</evidence>
<evidence type="ECO:0000313" key="13">
    <source>
        <dbReference type="EMBL" id="PVD29620.1"/>
    </source>
</evidence>
<dbReference type="Pfam" id="PF00104">
    <property type="entry name" value="Hormone_recep"/>
    <property type="match status" value="1"/>
</dbReference>
<dbReference type="Pfam" id="PF00105">
    <property type="entry name" value="zf-C4"/>
    <property type="match status" value="1"/>
</dbReference>
<dbReference type="SMART" id="SM00430">
    <property type="entry name" value="HOLI"/>
    <property type="match status" value="1"/>
</dbReference>
<keyword evidence="7 9" id="KW-0675">Receptor</keyword>
<dbReference type="GO" id="GO:0008270">
    <property type="term" value="F:zinc ion binding"/>
    <property type="evidence" value="ECO:0007669"/>
    <property type="project" value="UniProtKB-KW"/>
</dbReference>
<dbReference type="InterPro" id="IPR035500">
    <property type="entry name" value="NHR-like_dom_sf"/>
</dbReference>
<dbReference type="EMBL" id="PZQS01000005">
    <property type="protein sequence ID" value="PVD29620.1"/>
    <property type="molecule type" value="Genomic_DNA"/>
</dbReference>
<keyword evidence="2 9" id="KW-0863">Zinc-finger</keyword>
<evidence type="ECO:0000256" key="5">
    <source>
        <dbReference type="ARBA" id="ARBA00023125"/>
    </source>
</evidence>